<dbReference type="EMBL" id="JAWJWE010000001">
    <property type="protein sequence ID" value="KAK6644870.1"/>
    <property type="molecule type" value="Genomic_DNA"/>
</dbReference>
<accession>A0AAN8SIA8</accession>
<feature type="compositionally biased region" description="Polar residues" evidence="1">
    <location>
        <begin position="903"/>
        <end position="912"/>
    </location>
</feature>
<feature type="region of interest" description="Disordered" evidence="1">
    <location>
        <begin position="812"/>
        <end position="831"/>
    </location>
</feature>
<feature type="compositionally biased region" description="Basic and acidic residues" evidence="1">
    <location>
        <begin position="380"/>
        <end position="392"/>
    </location>
</feature>
<name>A0AAN8SIA8_POLSC</name>
<sequence length="1361" mass="153754">MPKKNKKSKFKKCDQNSSRKDESSSLTPDETVAKEGFCLPLDKKLKMQIKRHKKKGEIQITDTSNAETAPEVENVEKNEVVSVSIAANNDATSTALEPKVTVSSPEVNETEETRGNGKVEEPVDDVTKNEGREQVETSEPKASEANYRIEIIPEDLFEEFIEKEEVTQVRETVKAFPRISPIHSPNAKRKHLEKEALVTSCPPPKVLYNYQGISFNDTYIQAHLNEDDRFQDERKEQDNSHNWKLHVIQEESSDLSDTSAHSEPKEKSRIRTVIIDNRGIPEEVEFQSTGVRSEGREPCKLYSLEEEMSEDLESNFSSINNSSAACEIKSHFLNECDDSKTDFGEKGSVIGSDQSEALTRSVEGSQSGLDHSNENIQNGENKKPIKMRTDLSEKSTWSIKSISSTSYQPDEESESWRSSLEPEIYNGSEADIESELDSLAVCILDNYDDKLGISMNDIVPVDYSDGIKLFITNYKYKNILNKPENVDDSTADLQTSASPVEVPCKATFTQQVVSDISRTNESVIGNDCATSCNKNGVPVIADGDIKKQTITCNGDVKNKIEALKDDVEKILISKIKVMKSFNDPTLNETSWGSIVESTKNEMKLRNARTNDWNCSSEKWHTSNASSYENVSRLETMVPVARYVFQTKETQNPDALSNLAEKKILTLPYGKLVLKKIGLGKCCSNDSDSSKDFAEDVYMKSTTHENEQSFGLSSEFSDVSTQSVPLSIWNRIRASEGRELSESRSYIEFDYADRRIGQTEKWYGAPTVVPAILLGLSPSQKKVYEENPNRFMADKAEAASLLDLHKKFLERRSYNESNPNGTHKGHEFDTRTRRDFVTLSKIDGPDRISGKMTQSQPENKNLYTLDKVKESSIAKKNMKSTNTVGHEPESPKRRLVGNEKSKPVDSSSGSLRYNKTYETEAAHSTSFEKGKGEKHGESEETVGKSCLLAILQNAISDNSVPELNKDCSTKPNSESHEVSCVHNHGTMLNSWQNNPIFGYTNQSEESLGDELFGEDHTQSFEKIWNKEKNITTGETKKDGKSRPRTICCGTESELLVSEPLIEKKYAHHKTFPSERSNADTNEKYIITEKLATVSDTIRSFEQTTIQSGTRSCRSLPNVSRPQIQNSGGYQISRQGDVVFHQKTGSDEGRKVRNENRKSMPAFLLSEREKFKQKMYDEYMSKLAERVERRQKKVIRVSQSNEFEFPDETKILDIENEFIKKVKERREKFGRPQTDIDEELESLKKTCQEFTDYWKEETTNLESGKIVFGETKNKNEKDGETDTSSSKRSSFQLISDRSSDFDSLPKHLKELLEVEKEEFPDFLGGEFASVVFVACFSVCQLPNQLVYFSSAECCGCSRRRLTL</sequence>
<feature type="compositionally biased region" description="Basic and acidic residues" evidence="1">
    <location>
        <begin position="914"/>
        <end position="937"/>
    </location>
</feature>
<feature type="region of interest" description="Disordered" evidence="1">
    <location>
        <begin position="841"/>
        <end position="937"/>
    </location>
</feature>
<feature type="compositionally biased region" description="Polar residues" evidence="1">
    <location>
        <begin position="351"/>
        <end position="379"/>
    </location>
</feature>
<evidence type="ECO:0000313" key="3">
    <source>
        <dbReference type="Proteomes" id="UP001372834"/>
    </source>
</evidence>
<feature type="compositionally biased region" description="Basic and acidic residues" evidence="1">
    <location>
        <begin position="885"/>
        <end position="902"/>
    </location>
</feature>
<feature type="region of interest" description="Disordered" evidence="1">
    <location>
        <begin position="51"/>
        <end position="74"/>
    </location>
</feature>
<proteinExistence type="predicted"/>
<gene>
    <name evidence="2" type="ORF">RUM43_001143</name>
</gene>
<feature type="compositionally biased region" description="Basic and acidic residues" evidence="1">
    <location>
        <begin position="1269"/>
        <end position="1278"/>
    </location>
</feature>
<organism evidence="2 3">
    <name type="scientific">Polyplax serrata</name>
    <name type="common">Common mouse louse</name>
    <dbReference type="NCBI Taxonomy" id="468196"/>
    <lineage>
        <taxon>Eukaryota</taxon>
        <taxon>Metazoa</taxon>
        <taxon>Ecdysozoa</taxon>
        <taxon>Arthropoda</taxon>
        <taxon>Hexapoda</taxon>
        <taxon>Insecta</taxon>
        <taxon>Pterygota</taxon>
        <taxon>Neoptera</taxon>
        <taxon>Paraneoptera</taxon>
        <taxon>Psocodea</taxon>
        <taxon>Troctomorpha</taxon>
        <taxon>Phthiraptera</taxon>
        <taxon>Anoplura</taxon>
        <taxon>Polyplacidae</taxon>
        <taxon>Polyplax</taxon>
    </lineage>
</organism>
<evidence type="ECO:0000313" key="2">
    <source>
        <dbReference type="EMBL" id="KAK6644870.1"/>
    </source>
</evidence>
<protein>
    <submittedName>
        <fullName evidence="2">Uncharacterized protein</fullName>
    </submittedName>
</protein>
<dbReference type="Proteomes" id="UP001372834">
    <property type="component" value="Unassembled WGS sequence"/>
</dbReference>
<feature type="compositionally biased region" description="Polar residues" evidence="1">
    <location>
        <begin position="850"/>
        <end position="861"/>
    </location>
</feature>
<feature type="region of interest" description="Disordered" evidence="1">
    <location>
        <begin position="92"/>
        <end position="142"/>
    </location>
</feature>
<evidence type="ECO:0000256" key="1">
    <source>
        <dbReference type="SAM" id="MobiDB-lite"/>
    </source>
</evidence>
<feature type="region of interest" description="Disordered" evidence="1">
    <location>
        <begin position="344"/>
        <end position="392"/>
    </location>
</feature>
<feature type="region of interest" description="Disordered" evidence="1">
    <location>
        <begin position="1"/>
        <end position="36"/>
    </location>
</feature>
<feature type="region of interest" description="Disordered" evidence="1">
    <location>
        <begin position="400"/>
        <end position="419"/>
    </location>
</feature>
<feature type="compositionally biased region" description="Basic and acidic residues" evidence="1">
    <location>
        <begin position="11"/>
        <end position="23"/>
    </location>
</feature>
<feature type="compositionally biased region" description="Basic residues" evidence="1">
    <location>
        <begin position="1"/>
        <end position="10"/>
    </location>
</feature>
<feature type="compositionally biased region" description="Polar residues" evidence="1">
    <location>
        <begin position="92"/>
        <end position="107"/>
    </location>
</feature>
<feature type="compositionally biased region" description="Basic and acidic residues" evidence="1">
    <location>
        <begin position="111"/>
        <end position="142"/>
    </location>
</feature>
<comment type="caution">
    <text evidence="2">The sequence shown here is derived from an EMBL/GenBank/DDBJ whole genome shotgun (WGS) entry which is preliminary data.</text>
</comment>
<feature type="compositionally biased region" description="Polar residues" evidence="1">
    <location>
        <begin position="1280"/>
        <end position="1289"/>
    </location>
</feature>
<reference evidence="2 3" key="1">
    <citation type="submission" date="2023-10" db="EMBL/GenBank/DDBJ databases">
        <title>Genomes of two closely related lineages of the louse Polyplax serrata with different host specificities.</title>
        <authorList>
            <person name="Martinu J."/>
            <person name="Tarabai H."/>
            <person name="Stefka J."/>
            <person name="Hypsa V."/>
        </authorList>
    </citation>
    <scope>NUCLEOTIDE SEQUENCE [LARGE SCALE GENOMIC DNA]</scope>
    <source>
        <strain evidence="2">HR10_N</strain>
    </source>
</reference>
<feature type="region of interest" description="Disordered" evidence="1">
    <location>
        <begin position="1263"/>
        <end position="1289"/>
    </location>
</feature>